<dbReference type="Proteomes" id="UP000584374">
    <property type="component" value="Unassembled WGS sequence"/>
</dbReference>
<evidence type="ECO:0000313" key="2">
    <source>
        <dbReference type="Proteomes" id="UP000584374"/>
    </source>
</evidence>
<accession>A0A840QB27</accession>
<organism evidence="1 2">
    <name type="scientific">Saccharopolyspora phatthalungensis</name>
    <dbReference type="NCBI Taxonomy" id="664693"/>
    <lineage>
        <taxon>Bacteria</taxon>
        <taxon>Bacillati</taxon>
        <taxon>Actinomycetota</taxon>
        <taxon>Actinomycetes</taxon>
        <taxon>Pseudonocardiales</taxon>
        <taxon>Pseudonocardiaceae</taxon>
        <taxon>Saccharopolyspora</taxon>
    </lineage>
</organism>
<dbReference type="RefSeq" id="WP_221468275.1">
    <property type="nucleotide sequence ID" value="NZ_JACHIW010000002.1"/>
</dbReference>
<evidence type="ECO:0008006" key="3">
    <source>
        <dbReference type="Google" id="ProtNLM"/>
    </source>
</evidence>
<dbReference type="AlphaFoldDB" id="A0A840QB27"/>
<evidence type="ECO:0000313" key="1">
    <source>
        <dbReference type="EMBL" id="MBB5157964.1"/>
    </source>
</evidence>
<proteinExistence type="predicted"/>
<dbReference type="Gene3D" id="3.40.50.450">
    <property type="match status" value="1"/>
</dbReference>
<gene>
    <name evidence="1" type="ORF">BJ970_005563</name>
</gene>
<dbReference type="SUPFAM" id="SSF102405">
    <property type="entry name" value="MCP/YpsA-like"/>
    <property type="match status" value="1"/>
</dbReference>
<keyword evidence="2" id="KW-1185">Reference proteome</keyword>
<comment type="caution">
    <text evidence="1">The sequence shown here is derived from an EMBL/GenBank/DDBJ whole genome shotgun (WGS) entry which is preliminary data.</text>
</comment>
<sequence>MTTEQFAELFRCYLAPFSSPNAHVYLGGAIGIDTEALVWLAEHTRVALTVAVPCVLADQPEDAVNAVRHWQERKRVKGIVELGAPSLGTVAYHARNRWMVDRSDFVIGFPRGDVPSGTWYTINYAAEKGKPRLVVPI</sequence>
<reference evidence="1 2" key="1">
    <citation type="submission" date="2020-08" db="EMBL/GenBank/DDBJ databases">
        <title>Sequencing the genomes of 1000 actinobacteria strains.</title>
        <authorList>
            <person name="Klenk H.-P."/>
        </authorList>
    </citation>
    <scope>NUCLEOTIDE SEQUENCE [LARGE SCALE GENOMIC DNA]</scope>
    <source>
        <strain evidence="1 2">DSM 45584</strain>
    </source>
</reference>
<dbReference type="EMBL" id="JACHIW010000002">
    <property type="protein sequence ID" value="MBB5157964.1"/>
    <property type="molecule type" value="Genomic_DNA"/>
</dbReference>
<name>A0A840QB27_9PSEU</name>
<protein>
    <recommendedName>
        <fullName evidence="3">DNA recombination-mediator protein A</fullName>
    </recommendedName>
</protein>